<dbReference type="SUPFAM" id="SSF56935">
    <property type="entry name" value="Porins"/>
    <property type="match status" value="1"/>
</dbReference>
<dbReference type="PANTHER" id="PTHR30069">
    <property type="entry name" value="TONB-DEPENDENT OUTER MEMBRANE RECEPTOR"/>
    <property type="match status" value="1"/>
</dbReference>
<keyword evidence="4 10" id="KW-1134">Transmembrane beta strand</keyword>
<evidence type="ECO:0000256" key="4">
    <source>
        <dbReference type="ARBA" id="ARBA00022452"/>
    </source>
</evidence>
<dbReference type="EMBL" id="JADOEL010000010">
    <property type="protein sequence ID" value="MBF8178581.1"/>
    <property type="molecule type" value="Genomic_DNA"/>
</dbReference>
<keyword evidence="16" id="KW-1185">Reference proteome</keyword>
<evidence type="ECO:0000256" key="7">
    <source>
        <dbReference type="ARBA" id="ARBA00023136"/>
    </source>
</evidence>
<evidence type="ECO:0000256" key="11">
    <source>
        <dbReference type="RuleBase" id="RU003357"/>
    </source>
</evidence>
<dbReference type="RefSeq" id="WP_195875867.1">
    <property type="nucleotide sequence ID" value="NZ_JADOEL010000010.1"/>
</dbReference>
<evidence type="ECO:0000259" key="13">
    <source>
        <dbReference type="Pfam" id="PF00593"/>
    </source>
</evidence>
<dbReference type="Gene3D" id="2.170.130.10">
    <property type="entry name" value="TonB-dependent receptor, plug domain"/>
    <property type="match status" value="1"/>
</dbReference>
<gene>
    <name evidence="15" type="ORF">IXC47_12900</name>
</gene>
<comment type="similarity">
    <text evidence="2 10 11">Belongs to the TonB-dependent receptor family.</text>
</comment>
<accession>A0ABS0EUR5</accession>
<evidence type="ECO:0000256" key="9">
    <source>
        <dbReference type="ARBA" id="ARBA00023237"/>
    </source>
</evidence>
<evidence type="ECO:0000313" key="15">
    <source>
        <dbReference type="EMBL" id="MBF8178581.1"/>
    </source>
</evidence>
<keyword evidence="12" id="KW-0732">Signal</keyword>
<feature type="signal peptide" evidence="12">
    <location>
        <begin position="1"/>
        <end position="25"/>
    </location>
</feature>
<keyword evidence="7 10" id="KW-0472">Membrane</keyword>
<dbReference type="Proteomes" id="UP000657372">
    <property type="component" value="Unassembled WGS sequence"/>
</dbReference>
<dbReference type="Gene3D" id="2.40.170.20">
    <property type="entry name" value="TonB-dependent receptor, beta-barrel domain"/>
    <property type="match status" value="1"/>
</dbReference>
<dbReference type="Pfam" id="PF07715">
    <property type="entry name" value="Plug"/>
    <property type="match status" value="1"/>
</dbReference>
<evidence type="ECO:0000256" key="1">
    <source>
        <dbReference type="ARBA" id="ARBA00004571"/>
    </source>
</evidence>
<evidence type="ECO:0000259" key="14">
    <source>
        <dbReference type="Pfam" id="PF07715"/>
    </source>
</evidence>
<dbReference type="PANTHER" id="PTHR30069:SF40">
    <property type="entry name" value="TONB-DEPENDENT RECEPTOR NMB0964-RELATED"/>
    <property type="match status" value="1"/>
</dbReference>
<evidence type="ECO:0000256" key="8">
    <source>
        <dbReference type="ARBA" id="ARBA00023170"/>
    </source>
</evidence>
<keyword evidence="6 11" id="KW-0798">TonB box</keyword>
<sequence>MIAQRTLLASAVLSALASLSNSALAQEQEKILPSVVVTASPFSNEENAQIMAPAKVLYGDELREKLGNSLGDTLSQELGVSASAFGAGASRPIIRGMEGPRVKILQNGMSVMDASSLSNDHAVVGESATARQIEILRGPAALLYGSGAIGGVVNIVNDRIPTILNSKPTGEAEARFGTADKMKNGSFSIDGAAGAIGLHVDGNARDADDYKIPGYANASDPAQGSGRLPNSYARSNSVGFGASYIQDWGYIGASVGADDNRYGIPTEEKSYITQKQTRYDVAGLIKNPFGNFESFRFKLGYTDYKHTENLEDGTPATEFKNKASETRWELTHKPLAGWRGTFGLQTENSEFSALPVDDDHGHGHSHATVPVTKSQTIAGFLVEERDFGPVRASAGARIESVKRRPDAASGLVQRDFNLGSYSLGGLWTFTQGYGLGLTASVAQRAPAIEELYSNGPHESTATYDIGDANLRKETSRNIELSLQKTEGLLRWKANAYQNRVKNYVYGRTDGTMVDDHGDADPTGEFLQRFWSQNDATIRGLEAEVSYNLRGNGFSWRTFADTSRGTLSGAGNLPLQPTTRFGGEIGYREGNWRSGLKVLHAEKQNRLASFETYAAPSYTQVDANLSYTQNFQSTPITWFAIAKNLLNEDIRLSTSVLREVAPLSGRSLIVGVRTSF</sequence>
<keyword evidence="9 10" id="KW-0998">Cell outer membrane</keyword>
<dbReference type="InterPro" id="IPR000531">
    <property type="entry name" value="Beta-barrel_TonB"/>
</dbReference>
<feature type="domain" description="TonB-dependent receptor plug" evidence="14">
    <location>
        <begin position="51"/>
        <end position="152"/>
    </location>
</feature>
<dbReference type="InterPro" id="IPR039426">
    <property type="entry name" value="TonB-dep_rcpt-like"/>
</dbReference>
<evidence type="ECO:0000256" key="10">
    <source>
        <dbReference type="PROSITE-ProRule" id="PRU01360"/>
    </source>
</evidence>
<evidence type="ECO:0000313" key="16">
    <source>
        <dbReference type="Proteomes" id="UP000657372"/>
    </source>
</evidence>
<dbReference type="InterPro" id="IPR012910">
    <property type="entry name" value="Plug_dom"/>
</dbReference>
<dbReference type="InterPro" id="IPR036942">
    <property type="entry name" value="Beta-barrel_TonB_sf"/>
</dbReference>
<comment type="subcellular location">
    <subcellularLocation>
        <location evidence="1 10">Cell outer membrane</location>
        <topology evidence="1 10">Multi-pass membrane protein</topology>
    </subcellularLocation>
</comment>
<feature type="domain" description="TonB-dependent receptor-like beta-barrel" evidence="13">
    <location>
        <begin position="239"/>
        <end position="644"/>
    </location>
</feature>
<organism evidence="15 16">
    <name type="scientific">Herminiimonas contaminans</name>
    <dbReference type="NCBI Taxonomy" id="1111140"/>
    <lineage>
        <taxon>Bacteria</taxon>
        <taxon>Pseudomonadati</taxon>
        <taxon>Pseudomonadota</taxon>
        <taxon>Betaproteobacteria</taxon>
        <taxon>Burkholderiales</taxon>
        <taxon>Oxalobacteraceae</taxon>
        <taxon>Herminiimonas</taxon>
    </lineage>
</organism>
<evidence type="ECO:0000256" key="6">
    <source>
        <dbReference type="ARBA" id="ARBA00023077"/>
    </source>
</evidence>
<proteinExistence type="inferred from homology"/>
<reference evidence="15 16" key="1">
    <citation type="submission" date="2020-11" db="EMBL/GenBank/DDBJ databases">
        <title>WGS of Herminiimonas contaminans strain Marseille-Q4544 isolated from planarians Schmidtea mediterranea.</title>
        <authorList>
            <person name="Kangale L."/>
        </authorList>
    </citation>
    <scope>NUCLEOTIDE SEQUENCE [LARGE SCALE GENOMIC DNA]</scope>
    <source>
        <strain evidence="15 16">Marseille-Q4544</strain>
    </source>
</reference>
<evidence type="ECO:0000256" key="5">
    <source>
        <dbReference type="ARBA" id="ARBA00022692"/>
    </source>
</evidence>
<keyword evidence="8 15" id="KW-0675">Receptor</keyword>
<evidence type="ECO:0000256" key="3">
    <source>
        <dbReference type="ARBA" id="ARBA00022448"/>
    </source>
</evidence>
<name>A0ABS0EUR5_9BURK</name>
<evidence type="ECO:0000256" key="2">
    <source>
        <dbReference type="ARBA" id="ARBA00009810"/>
    </source>
</evidence>
<dbReference type="InterPro" id="IPR037066">
    <property type="entry name" value="Plug_dom_sf"/>
</dbReference>
<protein>
    <submittedName>
        <fullName evidence="15">TonB-dependent receptor</fullName>
    </submittedName>
</protein>
<keyword evidence="3 10" id="KW-0813">Transport</keyword>
<dbReference type="PROSITE" id="PS52016">
    <property type="entry name" value="TONB_DEPENDENT_REC_3"/>
    <property type="match status" value="1"/>
</dbReference>
<feature type="chain" id="PRO_5047328213" evidence="12">
    <location>
        <begin position="26"/>
        <end position="675"/>
    </location>
</feature>
<comment type="caution">
    <text evidence="15">The sequence shown here is derived from an EMBL/GenBank/DDBJ whole genome shotgun (WGS) entry which is preliminary data.</text>
</comment>
<dbReference type="Pfam" id="PF00593">
    <property type="entry name" value="TonB_dep_Rec_b-barrel"/>
    <property type="match status" value="1"/>
</dbReference>
<evidence type="ECO:0000256" key="12">
    <source>
        <dbReference type="SAM" id="SignalP"/>
    </source>
</evidence>
<keyword evidence="5 10" id="KW-0812">Transmembrane</keyword>